<reference evidence="1 2" key="1">
    <citation type="submission" date="2014-02" db="EMBL/GenBank/DDBJ databases">
        <title>The small core and large imbalanced accessory genome model reveals a collaborative survival strategy of Sorangium cellulosum strains in nature.</title>
        <authorList>
            <person name="Han K."/>
            <person name="Peng R."/>
            <person name="Blom J."/>
            <person name="Li Y.-Z."/>
        </authorList>
    </citation>
    <scope>NUCLEOTIDE SEQUENCE [LARGE SCALE GENOMIC DNA]</scope>
    <source>
        <strain evidence="1 2">So0149</strain>
    </source>
</reference>
<dbReference type="EMBL" id="JEMC01002822">
    <property type="protein sequence ID" value="KYF85042.1"/>
    <property type="molecule type" value="Genomic_DNA"/>
</dbReference>
<name>A0A150RXT0_SORCE</name>
<sequence>ISVNIEVDAADQAGGVASAVGVHAPLAALEMLLYPKSAFVIANMATIQAGIINFIAPEAPLTLFVWGPTRVVPVRITEMTITEEAHDNLLNPVRAKVDLSMHVLSYYDLHPTNPGWALFLVHQITKEALAVTNTGWTIANAGTSLKLF</sequence>
<feature type="non-terminal residue" evidence="1">
    <location>
        <position position="1"/>
    </location>
</feature>
<evidence type="ECO:0000313" key="2">
    <source>
        <dbReference type="Proteomes" id="UP000075515"/>
    </source>
</evidence>
<protein>
    <submittedName>
        <fullName evidence="1">Uncharacterized protein</fullName>
    </submittedName>
</protein>
<accession>A0A150RXT0</accession>
<comment type="caution">
    <text evidence="1">The sequence shown here is derived from an EMBL/GenBank/DDBJ whole genome shotgun (WGS) entry which is preliminary data.</text>
</comment>
<dbReference type="Proteomes" id="UP000075515">
    <property type="component" value="Unassembled WGS sequence"/>
</dbReference>
<proteinExistence type="predicted"/>
<evidence type="ECO:0000313" key="1">
    <source>
        <dbReference type="EMBL" id="KYF85042.1"/>
    </source>
</evidence>
<gene>
    <name evidence="1" type="ORF">BE18_52570</name>
</gene>
<organism evidence="1 2">
    <name type="scientific">Sorangium cellulosum</name>
    <name type="common">Polyangium cellulosum</name>
    <dbReference type="NCBI Taxonomy" id="56"/>
    <lineage>
        <taxon>Bacteria</taxon>
        <taxon>Pseudomonadati</taxon>
        <taxon>Myxococcota</taxon>
        <taxon>Polyangia</taxon>
        <taxon>Polyangiales</taxon>
        <taxon>Polyangiaceae</taxon>
        <taxon>Sorangium</taxon>
    </lineage>
</organism>
<dbReference type="AlphaFoldDB" id="A0A150RXT0"/>